<protein>
    <submittedName>
        <fullName evidence="5">Beta glucosidase 16</fullName>
    </submittedName>
</protein>
<dbReference type="FunFam" id="3.20.20.80:FF:000020">
    <property type="entry name" value="Beta-glucosidase 12"/>
    <property type="match status" value="1"/>
</dbReference>
<comment type="similarity">
    <text evidence="1 4">Belongs to the glycosyl hydrolase 1 family.</text>
</comment>
<evidence type="ECO:0000256" key="3">
    <source>
        <dbReference type="ARBA" id="ARBA00023295"/>
    </source>
</evidence>
<dbReference type="EMBL" id="AP019302">
    <property type="protein sequence ID" value="BBH05215.1"/>
    <property type="molecule type" value="Genomic_DNA"/>
</dbReference>
<dbReference type="PANTHER" id="PTHR10353:SF137">
    <property type="entry name" value="MYROSINASE 3-RELATED"/>
    <property type="match status" value="1"/>
</dbReference>
<keyword evidence="2" id="KW-0378">Hydrolase</keyword>
<dbReference type="PRINTS" id="PR00131">
    <property type="entry name" value="GLHYDRLASE1"/>
</dbReference>
<evidence type="ECO:0000256" key="2">
    <source>
        <dbReference type="ARBA" id="ARBA00022801"/>
    </source>
</evidence>
<dbReference type="Pfam" id="PF00232">
    <property type="entry name" value="Glyco_hydro_1"/>
    <property type="match status" value="1"/>
</dbReference>
<dbReference type="GO" id="GO:0005975">
    <property type="term" value="P:carbohydrate metabolic process"/>
    <property type="evidence" value="ECO:0007669"/>
    <property type="project" value="InterPro"/>
</dbReference>
<dbReference type="AlphaFoldDB" id="A0A4Y1RMD2"/>
<dbReference type="SUPFAM" id="SSF51445">
    <property type="entry name" value="(Trans)glycosidases"/>
    <property type="match status" value="1"/>
</dbReference>
<dbReference type="SMR" id="A0A4Y1RMD2"/>
<dbReference type="InterPro" id="IPR001360">
    <property type="entry name" value="Glyco_hydro_1"/>
</dbReference>
<evidence type="ECO:0000256" key="4">
    <source>
        <dbReference type="RuleBase" id="RU003690"/>
    </source>
</evidence>
<gene>
    <name evidence="5" type="ORF">Prudu_016539</name>
</gene>
<dbReference type="GO" id="GO:0008422">
    <property type="term" value="F:beta-glucosidase activity"/>
    <property type="evidence" value="ECO:0007669"/>
    <property type="project" value="TreeGrafter"/>
</dbReference>
<reference evidence="5" key="1">
    <citation type="journal article" date="2019" name="Science">
        <title>Mutation of a bHLH transcription factor allowed almond domestication.</title>
        <authorList>
            <person name="Sanchez-Perez R."/>
            <person name="Pavan S."/>
            <person name="Mazzeo R."/>
            <person name="Moldovan C."/>
            <person name="Aiese Cigliano R."/>
            <person name="Del Cueto J."/>
            <person name="Ricciardi F."/>
            <person name="Lotti C."/>
            <person name="Ricciardi L."/>
            <person name="Dicenta F."/>
            <person name="Lopez-Marques R.L."/>
            <person name="Lindberg Moller B."/>
        </authorList>
    </citation>
    <scope>NUCLEOTIDE SEQUENCE</scope>
</reference>
<dbReference type="Gene3D" id="3.20.20.80">
    <property type="entry name" value="Glycosidases"/>
    <property type="match status" value="1"/>
</dbReference>
<sequence length="583" mass="66553">MQYSRKSKPSSITKNPPLSYAIAIPLFAHGSHLAPPQQLTKLVPSGGLINLEGAANIDGRGPSVWDAFTHNHPVETKTLPNKEEITPLDQRRSLESCKNLNKSMPFNKEKITDGSNGDVAIDQYHRYKEDVAIMKDMGLDAYRFSISWSRLLPNGTLSGGINKKGIEYYNNLTNELIRNGIEPLVTLFHWDVPQALEEEYGGVLSPRIVDDFKAYAELCYKEFGDRVKHWTTLNEPYTISNHGYTIGSTHQDDALLGMTQPALVEIRGLFGILLGSNFINSRTYFKSKATKIRLASQEGVIGITVVSHWYEPASESQKDIDASVRALDFMFMDPLTRGDYPQSMRSLVKERLPNFTEEQSKSLIGSYDYIGVNYYSSRYASAYPEGYSITTPPSYLTDAYVNVTTELNGVPIGPQAASDWLYVYPKGLYDLVLYTKKNYNDPIIYITENGMDEFNNPKVSLERALDDSNRIDYYYRHLCYLQEAIIEGANVQGYFAWSLLDNFEWSEGYTVRFGINYVDYDNGLKRHSKLSTHWFKSFLKRSSISKEKIRRCGNNNARAHKFWRCFACLWMWLEGYLIVLMYP</sequence>
<dbReference type="InterPro" id="IPR017853">
    <property type="entry name" value="GH"/>
</dbReference>
<dbReference type="PANTHER" id="PTHR10353">
    <property type="entry name" value="GLYCOSYL HYDROLASE"/>
    <property type="match status" value="1"/>
</dbReference>
<proteinExistence type="inferred from homology"/>
<evidence type="ECO:0000313" key="5">
    <source>
        <dbReference type="EMBL" id="BBH05215.1"/>
    </source>
</evidence>
<keyword evidence="3" id="KW-0326">Glycosidase</keyword>
<organism evidence="5">
    <name type="scientific">Prunus dulcis</name>
    <name type="common">Almond</name>
    <name type="synonym">Amygdalus dulcis</name>
    <dbReference type="NCBI Taxonomy" id="3755"/>
    <lineage>
        <taxon>Eukaryota</taxon>
        <taxon>Viridiplantae</taxon>
        <taxon>Streptophyta</taxon>
        <taxon>Embryophyta</taxon>
        <taxon>Tracheophyta</taxon>
        <taxon>Spermatophyta</taxon>
        <taxon>Magnoliopsida</taxon>
        <taxon>eudicotyledons</taxon>
        <taxon>Gunneridae</taxon>
        <taxon>Pentapetalae</taxon>
        <taxon>rosids</taxon>
        <taxon>fabids</taxon>
        <taxon>Rosales</taxon>
        <taxon>Rosaceae</taxon>
        <taxon>Amygdaloideae</taxon>
        <taxon>Amygdaleae</taxon>
        <taxon>Prunus</taxon>
    </lineage>
</organism>
<evidence type="ECO:0000256" key="1">
    <source>
        <dbReference type="ARBA" id="ARBA00010838"/>
    </source>
</evidence>
<accession>A0A4Y1RMD2</accession>
<name>A0A4Y1RMD2_PRUDU</name>